<sequence>MTNPFGETIAAHKAGAPVGIYSVCSAHPLVLRAAIDQALADDAYVLIEATSNQVDQFGGYTGMQPADFRDLVHSIADEAGLARDRIVLGGDHLGPNRWQGEEPESAMAKADDLVAAYVEAGYTKIHLDCSFSCAGDPFPITDEIAAERAARLLKVAEEAAARAGTAGQVRYVIGTEVPVPGGHAEELGVITPTSKEAAAATLAAHRAAFERVGLTDIWPRIAALVVQPAVEFDHLKVIDYVSAGTAQLRTVLDDEPTLVFEAHSTDYQTPENLAQLVRDHWAILKVGPGLTFNLREGLFALAKIEDELVAPDQRSRLIDVIEEVMVAEPGYWQKYYEGDAAALRLARRFSYSDRMRYYWPNEQISAAVETLLANLDQVGIPEPLVSQFLPLQYARVRAGQLELTAKALLLDKVRDAMRPYAAACFPAQ</sequence>
<comment type="caution">
    <text evidence="2">The sequence shown here is derived from an EMBL/GenBank/DDBJ whole genome shotgun (WGS) entry which is preliminary data.</text>
</comment>
<dbReference type="STRING" id="52770.BSZ40_09820"/>
<dbReference type="InterPro" id="IPR013785">
    <property type="entry name" value="Aldolase_TIM"/>
</dbReference>
<keyword evidence="3" id="KW-1185">Reference proteome</keyword>
<dbReference type="InterPro" id="IPR012062">
    <property type="entry name" value="GatZ/KbaZ-like"/>
</dbReference>
<dbReference type="InParanoid" id="A0A1Q5PTS4"/>
<dbReference type="EMBL" id="MQVS01000012">
    <property type="protein sequence ID" value="OKL50926.1"/>
    <property type="molecule type" value="Genomic_DNA"/>
</dbReference>
<gene>
    <name evidence="2" type="ORF">BSZ40_09820</name>
</gene>
<dbReference type="NCBIfam" id="TIGR02810">
    <property type="entry name" value="agaZ_gatZ"/>
    <property type="match status" value="1"/>
</dbReference>
<organism evidence="2 3">
    <name type="scientific">Buchananella hordeovulneris</name>
    <dbReference type="NCBI Taxonomy" id="52770"/>
    <lineage>
        <taxon>Bacteria</taxon>
        <taxon>Bacillati</taxon>
        <taxon>Actinomycetota</taxon>
        <taxon>Actinomycetes</taxon>
        <taxon>Actinomycetales</taxon>
        <taxon>Actinomycetaceae</taxon>
        <taxon>Buchananella</taxon>
    </lineage>
</organism>
<comment type="pathway">
    <text evidence="1">Carbohydrate metabolism.</text>
</comment>
<dbReference type="Gene3D" id="3.20.20.70">
    <property type="entry name" value="Aldolase class I"/>
    <property type="match status" value="1"/>
</dbReference>
<evidence type="ECO:0000256" key="1">
    <source>
        <dbReference type="ARBA" id="ARBA00005007"/>
    </source>
</evidence>
<evidence type="ECO:0000313" key="3">
    <source>
        <dbReference type="Proteomes" id="UP000185612"/>
    </source>
</evidence>
<dbReference type="GO" id="GO:0005886">
    <property type="term" value="C:plasma membrane"/>
    <property type="evidence" value="ECO:0007669"/>
    <property type="project" value="TreeGrafter"/>
</dbReference>
<evidence type="ECO:0000313" key="2">
    <source>
        <dbReference type="EMBL" id="OKL50926.1"/>
    </source>
</evidence>
<dbReference type="PIRSF" id="PIRSF009264">
    <property type="entry name" value="TagBP_ald_AgaZ"/>
    <property type="match status" value="1"/>
</dbReference>
<dbReference type="RefSeq" id="WP_073825871.1">
    <property type="nucleotide sequence ID" value="NZ_MQVS01000012.1"/>
</dbReference>
<dbReference type="Pfam" id="PF08013">
    <property type="entry name" value="GatZ_KbaZ-like"/>
    <property type="match status" value="1"/>
</dbReference>
<dbReference type="GO" id="GO:0009401">
    <property type="term" value="P:phosphoenolpyruvate-dependent sugar phosphotransferase system"/>
    <property type="evidence" value="ECO:0007669"/>
    <property type="project" value="TreeGrafter"/>
</dbReference>
<dbReference type="SUPFAM" id="SSF51569">
    <property type="entry name" value="Aldolase"/>
    <property type="match status" value="1"/>
</dbReference>
<protein>
    <submittedName>
        <fullName evidence="2">D-tagatose-bisphosphate aldolase, class II, non-catalytic subunit</fullName>
    </submittedName>
</protein>
<reference evidence="3" key="1">
    <citation type="submission" date="2016-12" db="EMBL/GenBank/DDBJ databases">
        <authorList>
            <person name="Meng X."/>
        </authorList>
    </citation>
    <scope>NUCLEOTIDE SEQUENCE [LARGE SCALE GENOMIC DNA]</scope>
    <source>
        <strain evidence="3">DSM 20732</strain>
    </source>
</reference>
<dbReference type="Proteomes" id="UP000185612">
    <property type="component" value="Unassembled WGS sequence"/>
</dbReference>
<dbReference type="PANTHER" id="PTHR32502:SF2">
    <property type="entry name" value="D-TAGATOSE-1,6-BISPHOSPHATE ALDOLASE SUBUNIT KBAZ"/>
    <property type="match status" value="1"/>
</dbReference>
<dbReference type="Gene3D" id="1.10.400.20">
    <property type="entry name" value="putative tagatose 6-phosphate kinase domain like"/>
    <property type="match status" value="1"/>
</dbReference>
<dbReference type="InterPro" id="IPR050303">
    <property type="entry name" value="GatZ_KbaZ_carbometab"/>
</dbReference>
<dbReference type="GO" id="GO:0005975">
    <property type="term" value="P:carbohydrate metabolic process"/>
    <property type="evidence" value="ECO:0007669"/>
    <property type="project" value="InterPro"/>
</dbReference>
<accession>A0A1Q5PTS4</accession>
<proteinExistence type="predicted"/>
<dbReference type="AlphaFoldDB" id="A0A1Q5PTS4"/>
<dbReference type="OrthoDB" id="1672942at2"/>
<dbReference type="PANTHER" id="PTHR32502">
    <property type="entry name" value="N-ACETYLGALACTOSAMINE PERMEASE II COMPONENT-RELATED"/>
    <property type="match status" value="1"/>
</dbReference>
<name>A0A1Q5PTS4_9ACTO</name>